<sequence>MRIAQVAPLFESVPPGLYGGSERVVSWLTEELVQLGHEVTLFASGDSQTSAHLVPVCEKALWRDKDCRETLPHHVRMMELVFRDLSRFDMIHFHSDYIHFPLVRRYGCPSVTTLHGFVHAHDLRELLEEYHDVPLVAISNSQQEPVPNANWLGTVYHGLPETLHPFQSQPGEYFAFLGRTSPDKGLERAVEIARLSGVRLKIAAKIYDEDRNYFEQVIQPLLQKSASFVEFVGEIGGEAKNEFLGRAKALLFPVNWPEPFGLVMIEALACGTPVIAWRRGSVPEVIQDGVTGFIVDSVEEAVRCVPRLANIRREGCRAMFEARFRAKRMATDYVRMYEKVLGRRKEGQRDLEAPELDLVSVMA</sequence>
<accession>G8P0S3</accession>
<feature type="domain" description="Glycosyltransferase subfamily 4-like N-terminal" evidence="2">
    <location>
        <begin position="18"/>
        <end position="119"/>
    </location>
</feature>
<dbReference type="STRING" id="682795.AciX8_0326"/>
<dbReference type="PANTHER" id="PTHR12526">
    <property type="entry name" value="GLYCOSYLTRANSFERASE"/>
    <property type="match status" value="1"/>
</dbReference>
<protein>
    <submittedName>
        <fullName evidence="3">Glycosyl transferase group 1</fullName>
    </submittedName>
</protein>
<gene>
    <name evidence="3" type="ordered locus">AciX8_0326</name>
</gene>
<dbReference type="EMBL" id="CP003130">
    <property type="protein sequence ID" value="AEU34681.1"/>
    <property type="molecule type" value="Genomic_DNA"/>
</dbReference>
<dbReference type="Pfam" id="PF00534">
    <property type="entry name" value="Glycos_transf_1"/>
    <property type="match status" value="1"/>
</dbReference>
<evidence type="ECO:0000259" key="2">
    <source>
        <dbReference type="Pfam" id="PF13439"/>
    </source>
</evidence>
<feature type="domain" description="Glycosyl transferase family 1" evidence="1">
    <location>
        <begin position="172"/>
        <end position="298"/>
    </location>
</feature>
<organism evidence="3 4">
    <name type="scientific">Granulicella mallensis (strain ATCC BAA-1857 / DSM 23137 / MP5ACTX8)</name>
    <dbReference type="NCBI Taxonomy" id="682795"/>
    <lineage>
        <taxon>Bacteria</taxon>
        <taxon>Pseudomonadati</taxon>
        <taxon>Acidobacteriota</taxon>
        <taxon>Terriglobia</taxon>
        <taxon>Terriglobales</taxon>
        <taxon>Acidobacteriaceae</taxon>
        <taxon>Granulicella</taxon>
    </lineage>
</organism>
<dbReference type="SUPFAM" id="SSF53756">
    <property type="entry name" value="UDP-Glycosyltransferase/glycogen phosphorylase"/>
    <property type="match status" value="1"/>
</dbReference>
<keyword evidence="4" id="KW-1185">Reference proteome</keyword>
<reference evidence="3 4" key="1">
    <citation type="submission" date="2011-11" db="EMBL/GenBank/DDBJ databases">
        <title>Complete sequence of Granulicella mallensis MP5ACTX8.</title>
        <authorList>
            <consortium name="US DOE Joint Genome Institute"/>
            <person name="Lucas S."/>
            <person name="Copeland A."/>
            <person name="Lapidus A."/>
            <person name="Cheng J.-F."/>
            <person name="Goodwin L."/>
            <person name="Pitluck S."/>
            <person name="Peters L."/>
            <person name="Lu M."/>
            <person name="Detter J.C."/>
            <person name="Han C."/>
            <person name="Tapia R."/>
            <person name="Land M."/>
            <person name="Hauser L."/>
            <person name="Kyrpides N."/>
            <person name="Ivanova N."/>
            <person name="Mikhailova N."/>
            <person name="Pagani I."/>
            <person name="Rawat S."/>
            <person name="Mannisto M."/>
            <person name="Haggblom M."/>
            <person name="Woyke T."/>
        </authorList>
    </citation>
    <scope>NUCLEOTIDE SEQUENCE [LARGE SCALE GENOMIC DNA]</scope>
    <source>
        <strain evidence="4">ATCC BAA-1857 / DSM 23137 / MP5ACTX8</strain>
    </source>
</reference>
<dbReference type="eggNOG" id="COG0438">
    <property type="taxonomic scope" value="Bacteria"/>
</dbReference>
<evidence type="ECO:0000313" key="4">
    <source>
        <dbReference type="Proteomes" id="UP000007113"/>
    </source>
</evidence>
<dbReference type="InterPro" id="IPR001296">
    <property type="entry name" value="Glyco_trans_1"/>
</dbReference>
<evidence type="ECO:0000313" key="3">
    <source>
        <dbReference type="EMBL" id="AEU34681.1"/>
    </source>
</evidence>
<evidence type="ECO:0000259" key="1">
    <source>
        <dbReference type="Pfam" id="PF00534"/>
    </source>
</evidence>
<dbReference type="HOGENOM" id="CLU_042257_1_0_0"/>
<dbReference type="AlphaFoldDB" id="G8P0S3"/>
<dbReference type="PANTHER" id="PTHR12526:SF595">
    <property type="entry name" value="BLL5217 PROTEIN"/>
    <property type="match status" value="1"/>
</dbReference>
<name>G8P0S3_GRAMM</name>
<dbReference type="GO" id="GO:0016757">
    <property type="term" value="F:glycosyltransferase activity"/>
    <property type="evidence" value="ECO:0007669"/>
    <property type="project" value="InterPro"/>
</dbReference>
<dbReference type="InterPro" id="IPR028098">
    <property type="entry name" value="Glyco_trans_4-like_N"/>
</dbReference>
<keyword evidence="3" id="KW-0808">Transferase</keyword>
<dbReference type="Proteomes" id="UP000007113">
    <property type="component" value="Chromosome"/>
</dbReference>
<dbReference type="OrthoDB" id="9811239at2"/>
<proteinExistence type="predicted"/>
<dbReference type="CDD" id="cd03802">
    <property type="entry name" value="GT4_AviGT4-like"/>
    <property type="match status" value="1"/>
</dbReference>
<dbReference type="Pfam" id="PF13439">
    <property type="entry name" value="Glyco_transf_4"/>
    <property type="match status" value="1"/>
</dbReference>
<dbReference type="Gene3D" id="3.40.50.2000">
    <property type="entry name" value="Glycogen Phosphorylase B"/>
    <property type="match status" value="2"/>
</dbReference>
<dbReference type="KEGG" id="gma:AciX8_0326"/>
<dbReference type="RefSeq" id="WP_014263565.1">
    <property type="nucleotide sequence ID" value="NC_016631.1"/>
</dbReference>